<keyword evidence="1" id="KW-0808">Transferase</keyword>
<keyword evidence="6" id="KW-1185">Reference proteome</keyword>
<evidence type="ECO:0000256" key="2">
    <source>
        <dbReference type="ARBA" id="ARBA00022741"/>
    </source>
</evidence>
<dbReference type="Gene3D" id="1.10.510.10">
    <property type="entry name" value="Transferase(Phosphotransferase) domain 1"/>
    <property type="match status" value="1"/>
</dbReference>
<evidence type="ECO:0008006" key="7">
    <source>
        <dbReference type="Google" id="ProtNLM"/>
    </source>
</evidence>
<dbReference type="GO" id="GO:0004674">
    <property type="term" value="F:protein serine/threonine kinase activity"/>
    <property type="evidence" value="ECO:0007669"/>
    <property type="project" value="UniProtKB-KW"/>
</dbReference>
<proteinExistence type="predicted"/>
<comment type="caution">
    <text evidence="5">The sequence shown here is derived from an EMBL/GenBank/DDBJ whole genome shotgun (WGS) entry which is preliminary data.</text>
</comment>
<protein>
    <recommendedName>
        <fullName evidence="7">Protein kinase domain-containing protein</fullName>
    </recommendedName>
</protein>
<reference evidence="5 6" key="1">
    <citation type="submission" date="2024-11" db="EMBL/GenBank/DDBJ databases">
        <title>A near-complete genome assembly of Cinchona calisaya.</title>
        <authorList>
            <person name="Lian D.C."/>
            <person name="Zhao X.W."/>
            <person name="Wei L."/>
        </authorList>
    </citation>
    <scope>NUCLEOTIDE SEQUENCE [LARGE SCALE GENOMIC DNA]</scope>
    <source>
        <tissue evidence="5">Nenye</tissue>
    </source>
</reference>
<keyword evidence="2" id="KW-0547">Nucleotide-binding</keyword>
<dbReference type="EMBL" id="JBJUIK010000003">
    <property type="protein sequence ID" value="KAL3532620.1"/>
    <property type="molecule type" value="Genomic_DNA"/>
</dbReference>
<dbReference type="Proteomes" id="UP001630127">
    <property type="component" value="Unassembled WGS sequence"/>
</dbReference>
<dbReference type="AlphaFoldDB" id="A0ABD3AN53"/>
<evidence type="ECO:0000256" key="3">
    <source>
        <dbReference type="ARBA" id="ARBA00022840"/>
    </source>
</evidence>
<keyword evidence="3" id="KW-0067">ATP-binding</keyword>
<evidence type="ECO:0000256" key="1">
    <source>
        <dbReference type="ARBA" id="ARBA00022527"/>
    </source>
</evidence>
<keyword evidence="1" id="KW-0723">Serine/threonine-protein kinase</keyword>
<dbReference type="SUPFAM" id="SSF56112">
    <property type="entry name" value="Protein kinase-like (PK-like)"/>
    <property type="match status" value="1"/>
</dbReference>
<keyword evidence="1" id="KW-0418">Kinase</keyword>
<sequence>MKIPVRESYTGTSSPATSKVSDFGPKVSDFGLARTAMDEKDKHVSTRIMGTFGYVTPDYALTSHLVKSNVSSYGVEMSNRPFMGEVVQALKLICNECGETKETRFRSCSREDLSLDMDAGIINSLDHLGVPLQDQSPVSNHDCELDVERGLSVSDLLCSSVKFAMQDLSLLGGTRIQSN</sequence>
<gene>
    <name evidence="5" type="ORF">ACH5RR_006141</name>
</gene>
<dbReference type="InterPro" id="IPR011009">
    <property type="entry name" value="Kinase-like_dom_sf"/>
</dbReference>
<accession>A0ABD3AN53</accession>
<organism evidence="5 6">
    <name type="scientific">Cinchona calisaya</name>
    <dbReference type="NCBI Taxonomy" id="153742"/>
    <lineage>
        <taxon>Eukaryota</taxon>
        <taxon>Viridiplantae</taxon>
        <taxon>Streptophyta</taxon>
        <taxon>Embryophyta</taxon>
        <taxon>Tracheophyta</taxon>
        <taxon>Spermatophyta</taxon>
        <taxon>Magnoliopsida</taxon>
        <taxon>eudicotyledons</taxon>
        <taxon>Gunneridae</taxon>
        <taxon>Pentapetalae</taxon>
        <taxon>asterids</taxon>
        <taxon>lamiids</taxon>
        <taxon>Gentianales</taxon>
        <taxon>Rubiaceae</taxon>
        <taxon>Cinchonoideae</taxon>
        <taxon>Cinchoneae</taxon>
        <taxon>Cinchona</taxon>
    </lineage>
</organism>
<dbReference type="GO" id="GO:0005524">
    <property type="term" value="F:ATP binding"/>
    <property type="evidence" value="ECO:0007669"/>
    <property type="project" value="UniProtKB-KW"/>
</dbReference>
<evidence type="ECO:0000313" key="6">
    <source>
        <dbReference type="Proteomes" id="UP001630127"/>
    </source>
</evidence>
<name>A0ABD3AN53_9GENT</name>
<feature type="compositionally biased region" description="Polar residues" evidence="4">
    <location>
        <begin position="9"/>
        <end position="20"/>
    </location>
</feature>
<evidence type="ECO:0000256" key="4">
    <source>
        <dbReference type="SAM" id="MobiDB-lite"/>
    </source>
</evidence>
<feature type="region of interest" description="Disordered" evidence="4">
    <location>
        <begin position="1"/>
        <end position="20"/>
    </location>
</feature>
<dbReference type="PANTHER" id="PTHR47989">
    <property type="entry name" value="OS01G0750732 PROTEIN"/>
    <property type="match status" value="1"/>
</dbReference>
<evidence type="ECO:0000313" key="5">
    <source>
        <dbReference type="EMBL" id="KAL3532620.1"/>
    </source>
</evidence>
<dbReference type="PANTHER" id="PTHR47989:SF9">
    <property type="entry name" value="PROTEIN KINASE SUPERFAMILY PROTEIN"/>
    <property type="match status" value="1"/>
</dbReference>